<dbReference type="Gene3D" id="3.30.420.40">
    <property type="match status" value="1"/>
</dbReference>
<dbReference type="InterPro" id="IPR013126">
    <property type="entry name" value="Hsp_70_fam"/>
</dbReference>
<dbReference type="RefSeq" id="XP_032836818.1">
    <property type="nucleotide sequence ID" value="XM_032980927.1"/>
</dbReference>
<sequence length="156" mass="16713">MSVVGFDVGFQSCYIAVARSGGIETVANEFSDRCTPSVISLGPKSRAIGSAAKTQVVTNCKNTFQSFKRFHGRLFSEPYVQQQAVRLPYQLVPLPNGGVGGKVMYMEEEAVFSVEQMSGMLLSKLKEVAESALKKPVTDCVISVGTRVATSPLPSG</sequence>
<gene>
    <name evidence="5" type="primary">LOC116958367</name>
</gene>
<keyword evidence="3" id="KW-0067">ATP-binding</keyword>
<dbReference type="GO" id="GO:0140662">
    <property type="term" value="F:ATP-dependent protein folding chaperone"/>
    <property type="evidence" value="ECO:0007669"/>
    <property type="project" value="InterPro"/>
</dbReference>
<dbReference type="PANTHER" id="PTHR45639:SF4">
    <property type="entry name" value="HSC70CB, ISOFORM G"/>
    <property type="match status" value="1"/>
</dbReference>
<dbReference type="FunFam" id="3.30.30.30:FF:000002">
    <property type="entry name" value="Heat shock 70 kDa protein 4"/>
    <property type="match status" value="1"/>
</dbReference>
<accession>A0AAJ7UHZ6</accession>
<organism evidence="4 5">
    <name type="scientific">Petromyzon marinus</name>
    <name type="common">Sea lamprey</name>
    <dbReference type="NCBI Taxonomy" id="7757"/>
    <lineage>
        <taxon>Eukaryota</taxon>
        <taxon>Metazoa</taxon>
        <taxon>Chordata</taxon>
        <taxon>Craniata</taxon>
        <taxon>Vertebrata</taxon>
        <taxon>Cyclostomata</taxon>
        <taxon>Hyperoartia</taxon>
        <taxon>Petromyzontiformes</taxon>
        <taxon>Petromyzontidae</taxon>
        <taxon>Petromyzon</taxon>
    </lineage>
</organism>
<dbReference type="GO" id="GO:0005524">
    <property type="term" value="F:ATP binding"/>
    <property type="evidence" value="ECO:0007669"/>
    <property type="project" value="UniProtKB-KW"/>
</dbReference>
<evidence type="ECO:0000313" key="5">
    <source>
        <dbReference type="RefSeq" id="XP_032836818.1"/>
    </source>
</evidence>
<keyword evidence="4" id="KW-1185">Reference proteome</keyword>
<keyword evidence="2" id="KW-0547">Nucleotide-binding</keyword>
<dbReference type="GO" id="GO:0005634">
    <property type="term" value="C:nucleus"/>
    <property type="evidence" value="ECO:0007669"/>
    <property type="project" value="TreeGrafter"/>
</dbReference>
<dbReference type="KEGG" id="pmrn:116958367"/>
<dbReference type="Gene3D" id="3.30.30.30">
    <property type="match status" value="1"/>
</dbReference>
<dbReference type="Proteomes" id="UP001318040">
    <property type="component" value="Chromosome 76"/>
</dbReference>
<evidence type="ECO:0000256" key="2">
    <source>
        <dbReference type="ARBA" id="ARBA00022741"/>
    </source>
</evidence>
<dbReference type="PANTHER" id="PTHR45639">
    <property type="entry name" value="HSC70CB, ISOFORM G-RELATED"/>
    <property type="match status" value="1"/>
</dbReference>
<reference evidence="5" key="1">
    <citation type="submission" date="2025-08" db="UniProtKB">
        <authorList>
            <consortium name="RefSeq"/>
        </authorList>
    </citation>
    <scope>IDENTIFICATION</scope>
    <source>
        <tissue evidence="5">Sperm</tissue>
    </source>
</reference>
<protein>
    <submittedName>
        <fullName evidence="5">Heat shock protein 105 kDa-like</fullName>
    </submittedName>
</protein>
<comment type="similarity">
    <text evidence="1">Belongs to the heat shock protein 70 family.</text>
</comment>
<dbReference type="InterPro" id="IPR043129">
    <property type="entry name" value="ATPase_NBD"/>
</dbReference>
<evidence type="ECO:0000256" key="1">
    <source>
        <dbReference type="ARBA" id="ARBA00007381"/>
    </source>
</evidence>
<dbReference type="GO" id="GO:0005829">
    <property type="term" value="C:cytosol"/>
    <property type="evidence" value="ECO:0007669"/>
    <property type="project" value="TreeGrafter"/>
</dbReference>
<dbReference type="Pfam" id="PF00012">
    <property type="entry name" value="HSP70"/>
    <property type="match status" value="1"/>
</dbReference>
<dbReference type="FunFam" id="3.30.420.40:FF:000171">
    <property type="entry name" value="Heat shock 70 kDa protein 4"/>
    <property type="match status" value="2"/>
</dbReference>
<dbReference type="AlphaFoldDB" id="A0AAJ7UHZ6"/>
<dbReference type="SUPFAM" id="SSF53067">
    <property type="entry name" value="Actin-like ATPase domain"/>
    <property type="match status" value="1"/>
</dbReference>
<proteinExistence type="inferred from homology"/>
<name>A0AAJ7UHZ6_PETMA</name>
<evidence type="ECO:0000256" key="3">
    <source>
        <dbReference type="ARBA" id="ARBA00022840"/>
    </source>
</evidence>
<evidence type="ECO:0000313" key="4">
    <source>
        <dbReference type="Proteomes" id="UP001318040"/>
    </source>
</evidence>